<keyword evidence="13" id="KW-0141">cGMP biosynthesis</keyword>
<dbReference type="GO" id="GO:0004016">
    <property type="term" value="F:adenylate cyclase activity"/>
    <property type="evidence" value="ECO:0007669"/>
    <property type="project" value="TreeGrafter"/>
</dbReference>
<dbReference type="Gene3D" id="3.40.50.2300">
    <property type="match status" value="2"/>
</dbReference>
<feature type="coiled-coil region" evidence="14">
    <location>
        <begin position="864"/>
        <end position="891"/>
    </location>
</feature>
<name>A0A7R9KJA1_9ACAR</name>
<dbReference type="SMART" id="SM00044">
    <property type="entry name" value="CYCc"/>
    <property type="match status" value="1"/>
</dbReference>
<evidence type="ECO:0000256" key="3">
    <source>
        <dbReference type="ARBA" id="ARBA00012202"/>
    </source>
</evidence>
<organism evidence="17">
    <name type="scientific">Medioppia subpectinata</name>
    <dbReference type="NCBI Taxonomy" id="1979941"/>
    <lineage>
        <taxon>Eukaryota</taxon>
        <taxon>Metazoa</taxon>
        <taxon>Ecdysozoa</taxon>
        <taxon>Arthropoda</taxon>
        <taxon>Chelicerata</taxon>
        <taxon>Arachnida</taxon>
        <taxon>Acari</taxon>
        <taxon>Acariformes</taxon>
        <taxon>Sarcoptiformes</taxon>
        <taxon>Oribatida</taxon>
        <taxon>Brachypylina</taxon>
        <taxon>Oppioidea</taxon>
        <taxon>Oppiidae</taxon>
        <taxon>Medioppia</taxon>
    </lineage>
</organism>
<keyword evidence="11" id="KW-0325">Glycoprotein</keyword>
<dbReference type="SUPFAM" id="SSF53822">
    <property type="entry name" value="Periplasmic binding protein-like I"/>
    <property type="match status" value="1"/>
</dbReference>
<dbReference type="Proteomes" id="UP000759131">
    <property type="component" value="Unassembled WGS sequence"/>
</dbReference>
<proteinExistence type="predicted"/>
<dbReference type="Pfam" id="PF00211">
    <property type="entry name" value="Guanylate_cyc"/>
    <property type="match status" value="1"/>
</dbReference>
<dbReference type="EMBL" id="CAJPIZ010002094">
    <property type="protein sequence ID" value="CAG2104529.1"/>
    <property type="molecule type" value="Genomic_DNA"/>
</dbReference>
<keyword evidence="7" id="KW-1133">Transmembrane helix</keyword>
<evidence type="ECO:0000256" key="13">
    <source>
        <dbReference type="ARBA" id="ARBA00023293"/>
    </source>
</evidence>
<sequence>MFETNIFRRLDDTNIPPESLTTESITTAFTSDIFLSTLRADIGGADHYRRTLPQHSHTNDKSIKIGYLTNFQGRQNVQRQGIVISGAITYAINKINSNASLLNGRKLELVFSDTNGTTIDGTAAILSQWRQGVVAFFGPEDSCEVEATIAAALQLPMISYKCADSKVSRKDVYSTFARTHPPDTQIVRSVIALLAYYHWNKFSIIWENTPQYKTVFKSLSARAVDHGFIINSDRSFENYYDCCIAVQPCCRSAFLDIVEETYRGTRVYVFLGKTADLHRMMLVLRMRGLLESGHYIVIYVDLEEEYLMTQSYKYINTRFDIPEDEKRALTEAAQSLLVIVPSPPNGTDYSDFEDRVREYNQKPPFELPELRIQGVKLKRHITIYASYLYDSVMLYCEALAQVLREGLTEYSGKSIIRRIIEKKRYLSVTGVWMNIDENGDVEGNYTVLARMTTPDNLHIKGMNGSQRPTHVMLPIGNFEYEELSNQTVFKLEGDIKWVGGTPPLVEPPCGFDGSGCLELVDNRKEVIAGVLLGILVTVCIITAVTYRNWKYEQEIAGLLWKINLNELMIDTGAHPLGASQMSIASQTSVESRFHNNQIYTQRAVYRGAIVAVKQLKPNRKSFDISRDIKKEMKLMKELNHDNINQFIGANIEPHSVLIVTEYCDKGSLYDILENDNFKIPETFQTSFVFELISGMIFLHESDIKFHGNLKSSNCVVTSRWVLQITDFGLHELRANSEVDYNVGDRYRDLLWKAPELLRNCAVVGSQKSDVYAFAIILHEIMAREGPFGMNDWEELTSEQIVQWVKEYDRDEPFRPDINLVECQDFVRQTMQECWSEKAEQRPDFRSIRSKLKKLRQGGKHHNIMDGMIVKLETYANNLEQLVDERTGLLREEKLKTESLLHRMLPQSAAAQLMRGEPVRPEAFDAVTIYFSDIVGFTHMSASSTPMEVVSFLNDLYTIFDQIISHYDVYKVETIGDAYMVVSGLPERIGDRHAKEIASMALELLESVKTFRIRHKPDEKLQLRIGIHTDYKFFVREIKSSYKSKSDPLS</sequence>
<dbReference type="SUPFAM" id="SSF56112">
    <property type="entry name" value="Protein kinase-like (PK-like)"/>
    <property type="match status" value="1"/>
</dbReference>
<keyword evidence="4" id="KW-0812">Transmembrane</keyword>
<dbReference type="PANTHER" id="PTHR11920">
    <property type="entry name" value="GUANYLYL CYCLASE"/>
    <property type="match status" value="1"/>
</dbReference>
<evidence type="ECO:0000256" key="14">
    <source>
        <dbReference type="SAM" id="Coils"/>
    </source>
</evidence>
<dbReference type="PROSITE" id="PS50125">
    <property type="entry name" value="GUANYLATE_CYCLASE_2"/>
    <property type="match status" value="1"/>
</dbReference>
<evidence type="ECO:0000259" key="16">
    <source>
        <dbReference type="PROSITE" id="PS50125"/>
    </source>
</evidence>
<dbReference type="Gene3D" id="1.10.510.10">
    <property type="entry name" value="Transferase(Phosphotransferase) domain 1"/>
    <property type="match status" value="1"/>
</dbReference>
<evidence type="ECO:0000256" key="8">
    <source>
        <dbReference type="ARBA" id="ARBA00023134"/>
    </source>
</evidence>
<dbReference type="InterPro" id="IPR029787">
    <property type="entry name" value="Nucleotide_cyclase"/>
</dbReference>
<dbReference type="InterPro" id="IPR001245">
    <property type="entry name" value="Ser-Thr/Tyr_kinase_cat_dom"/>
</dbReference>
<dbReference type="GO" id="GO:0007168">
    <property type="term" value="P:receptor guanylyl cyclase signaling pathway"/>
    <property type="evidence" value="ECO:0007669"/>
    <property type="project" value="TreeGrafter"/>
</dbReference>
<dbReference type="GO" id="GO:0004383">
    <property type="term" value="F:guanylate cyclase activity"/>
    <property type="evidence" value="ECO:0007669"/>
    <property type="project" value="UniProtKB-EC"/>
</dbReference>
<dbReference type="InterPro" id="IPR011009">
    <property type="entry name" value="Kinase-like_dom_sf"/>
</dbReference>
<evidence type="ECO:0000256" key="2">
    <source>
        <dbReference type="ARBA" id="ARBA00004479"/>
    </source>
</evidence>
<dbReference type="EMBL" id="OC856669">
    <property type="protein sequence ID" value="CAD7624099.1"/>
    <property type="molecule type" value="Genomic_DNA"/>
</dbReference>
<dbReference type="CDD" id="cd06370">
    <property type="entry name" value="PBP1_SAP_GC-like"/>
    <property type="match status" value="1"/>
</dbReference>
<keyword evidence="6" id="KW-0547">Nucleotide-binding</keyword>
<keyword evidence="9" id="KW-0472">Membrane</keyword>
<dbReference type="InterPro" id="IPR000719">
    <property type="entry name" value="Prot_kinase_dom"/>
</dbReference>
<dbReference type="Pfam" id="PF01094">
    <property type="entry name" value="ANF_receptor"/>
    <property type="match status" value="1"/>
</dbReference>
<dbReference type="AlphaFoldDB" id="A0A7R9KJA1"/>
<dbReference type="Gene3D" id="3.30.70.1230">
    <property type="entry name" value="Nucleotide cyclase"/>
    <property type="match status" value="1"/>
</dbReference>
<evidence type="ECO:0000256" key="7">
    <source>
        <dbReference type="ARBA" id="ARBA00022989"/>
    </source>
</evidence>
<evidence type="ECO:0000313" key="18">
    <source>
        <dbReference type="Proteomes" id="UP000759131"/>
    </source>
</evidence>
<keyword evidence="14" id="KW-0175">Coiled coil</keyword>
<evidence type="ECO:0000313" key="17">
    <source>
        <dbReference type="EMBL" id="CAD7624099.1"/>
    </source>
</evidence>
<dbReference type="InterPro" id="IPR001828">
    <property type="entry name" value="ANF_lig-bd_rcpt"/>
</dbReference>
<gene>
    <name evidence="17" type="ORF">OSB1V03_LOCUS4545</name>
</gene>
<keyword evidence="5" id="KW-0732">Signal</keyword>
<dbReference type="SUPFAM" id="SSF55073">
    <property type="entry name" value="Nucleotide cyclase"/>
    <property type="match status" value="1"/>
</dbReference>
<dbReference type="GO" id="GO:0005886">
    <property type="term" value="C:plasma membrane"/>
    <property type="evidence" value="ECO:0007669"/>
    <property type="project" value="TreeGrafter"/>
</dbReference>
<dbReference type="GO" id="GO:0001653">
    <property type="term" value="F:peptide receptor activity"/>
    <property type="evidence" value="ECO:0007669"/>
    <property type="project" value="TreeGrafter"/>
</dbReference>
<dbReference type="GO" id="GO:0035556">
    <property type="term" value="P:intracellular signal transduction"/>
    <property type="evidence" value="ECO:0007669"/>
    <property type="project" value="InterPro"/>
</dbReference>
<evidence type="ECO:0000256" key="5">
    <source>
        <dbReference type="ARBA" id="ARBA00022729"/>
    </source>
</evidence>
<keyword evidence="10" id="KW-0675">Receptor</keyword>
<keyword evidence="18" id="KW-1185">Reference proteome</keyword>
<dbReference type="InterPro" id="IPR001054">
    <property type="entry name" value="A/G_cyclase"/>
</dbReference>
<dbReference type="InterPro" id="IPR050401">
    <property type="entry name" value="Cyclic_nucleotide_synthase"/>
</dbReference>
<dbReference type="EC" id="4.6.1.2" evidence="3"/>
<dbReference type="OrthoDB" id="1890790at2759"/>
<evidence type="ECO:0000256" key="12">
    <source>
        <dbReference type="ARBA" id="ARBA00023239"/>
    </source>
</evidence>
<evidence type="ECO:0000256" key="11">
    <source>
        <dbReference type="ARBA" id="ARBA00023180"/>
    </source>
</evidence>
<dbReference type="Pfam" id="PF07714">
    <property type="entry name" value="PK_Tyr_Ser-Thr"/>
    <property type="match status" value="1"/>
</dbReference>
<feature type="domain" description="Guanylate cyclase" evidence="16">
    <location>
        <begin position="927"/>
        <end position="1028"/>
    </location>
</feature>
<comment type="catalytic activity">
    <reaction evidence="1">
        <text>GTP = 3',5'-cyclic GMP + diphosphate</text>
        <dbReference type="Rhea" id="RHEA:13665"/>
        <dbReference type="ChEBI" id="CHEBI:33019"/>
        <dbReference type="ChEBI" id="CHEBI:37565"/>
        <dbReference type="ChEBI" id="CHEBI:57746"/>
        <dbReference type="EC" id="4.6.1.2"/>
    </reaction>
</comment>
<dbReference type="InterPro" id="IPR028082">
    <property type="entry name" value="Peripla_BP_I"/>
</dbReference>
<keyword evidence="12" id="KW-0456">Lyase</keyword>
<evidence type="ECO:0000256" key="10">
    <source>
        <dbReference type="ARBA" id="ARBA00023170"/>
    </source>
</evidence>
<dbReference type="PANTHER" id="PTHR11920:SF501">
    <property type="entry name" value="GUANYLATE CYCLASE 32E"/>
    <property type="match status" value="1"/>
</dbReference>
<dbReference type="PROSITE" id="PS50011">
    <property type="entry name" value="PROTEIN_KINASE_DOM"/>
    <property type="match status" value="1"/>
</dbReference>
<evidence type="ECO:0000259" key="15">
    <source>
        <dbReference type="PROSITE" id="PS50011"/>
    </source>
</evidence>
<dbReference type="GO" id="GO:0005524">
    <property type="term" value="F:ATP binding"/>
    <property type="evidence" value="ECO:0007669"/>
    <property type="project" value="InterPro"/>
</dbReference>
<evidence type="ECO:0000256" key="4">
    <source>
        <dbReference type="ARBA" id="ARBA00022692"/>
    </source>
</evidence>
<comment type="subcellular location">
    <subcellularLocation>
        <location evidence="2">Membrane</location>
        <topology evidence="2">Single-pass type I membrane protein</topology>
    </subcellularLocation>
</comment>
<reference evidence="17" key="1">
    <citation type="submission" date="2020-11" db="EMBL/GenBank/DDBJ databases">
        <authorList>
            <person name="Tran Van P."/>
        </authorList>
    </citation>
    <scope>NUCLEOTIDE SEQUENCE</scope>
</reference>
<evidence type="ECO:0000256" key="1">
    <source>
        <dbReference type="ARBA" id="ARBA00001436"/>
    </source>
</evidence>
<dbReference type="Gene3D" id="6.10.250.780">
    <property type="match status" value="1"/>
</dbReference>
<protein>
    <recommendedName>
        <fullName evidence="3">guanylate cyclase</fullName>
        <ecNumber evidence="3">4.6.1.2</ecNumber>
    </recommendedName>
</protein>
<dbReference type="FunFam" id="1.10.510.10:FF:000420">
    <property type="entry name" value="Guanylate cyclase"/>
    <property type="match status" value="1"/>
</dbReference>
<evidence type="ECO:0000256" key="9">
    <source>
        <dbReference type="ARBA" id="ARBA00023136"/>
    </source>
</evidence>
<accession>A0A7R9KJA1</accession>
<dbReference type="GO" id="GO:0004672">
    <property type="term" value="F:protein kinase activity"/>
    <property type="evidence" value="ECO:0007669"/>
    <property type="project" value="InterPro"/>
</dbReference>
<keyword evidence="8" id="KW-0342">GTP-binding</keyword>
<evidence type="ECO:0000256" key="6">
    <source>
        <dbReference type="ARBA" id="ARBA00022741"/>
    </source>
</evidence>
<dbReference type="GO" id="GO:0005525">
    <property type="term" value="F:GTP binding"/>
    <property type="evidence" value="ECO:0007669"/>
    <property type="project" value="UniProtKB-KW"/>
</dbReference>
<dbReference type="CDD" id="cd07302">
    <property type="entry name" value="CHD"/>
    <property type="match status" value="1"/>
</dbReference>
<feature type="domain" description="Protein kinase" evidence="15">
    <location>
        <begin position="565"/>
        <end position="864"/>
    </location>
</feature>